<evidence type="ECO:0000313" key="3">
    <source>
        <dbReference type="Proteomes" id="UP000593560"/>
    </source>
</evidence>
<protein>
    <submittedName>
        <fullName evidence="2">Uncharacterized protein</fullName>
    </submittedName>
</protein>
<keyword evidence="1" id="KW-0175">Coiled coil</keyword>
<evidence type="ECO:0000256" key="1">
    <source>
        <dbReference type="SAM" id="Coils"/>
    </source>
</evidence>
<reference evidence="2 3" key="1">
    <citation type="journal article" date="2019" name="Genome Biol. Evol.">
        <title>Insights into the evolution of the New World diploid cottons (Gossypium, subgenus Houzingenia) based on genome sequencing.</title>
        <authorList>
            <person name="Grover C.E."/>
            <person name="Arick M.A. 2nd"/>
            <person name="Thrash A."/>
            <person name="Conover J.L."/>
            <person name="Sanders W.S."/>
            <person name="Peterson D.G."/>
            <person name="Frelichowski J.E."/>
            <person name="Scheffler J.A."/>
            <person name="Scheffler B.E."/>
            <person name="Wendel J.F."/>
        </authorList>
    </citation>
    <scope>NUCLEOTIDE SEQUENCE [LARGE SCALE GENOMIC DNA]</scope>
    <source>
        <strain evidence="2">0</strain>
        <tissue evidence="2">Leaf</tissue>
    </source>
</reference>
<name>A0A7J9GAK7_9ROSI</name>
<dbReference type="OrthoDB" id="992209at2759"/>
<dbReference type="Proteomes" id="UP000593560">
    <property type="component" value="Unassembled WGS sequence"/>
</dbReference>
<sequence length="181" mass="20602">MQTRGMAKKVSRSRDILIALENQVVNLEKSVGNMKEALDLVEGRTDGFDSLEEQLRDFMLDSFGANAEKMNELVDSTVKKLAERDENLEDIVLAMKKEIEELKGELTIYKAALSNGMLSSRPKEQAMDIPKPEKFKGARSARDVDNFRSTDEKRGWNIIRTWEEVQRELSEKKCSIGSRMG</sequence>
<accession>A0A7J9GAK7</accession>
<proteinExistence type="predicted"/>
<keyword evidence="3" id="KW-1185">Reference proteome</keyword>
<feature type="coiled-coil region" evidence="1">
    <location>
        <begin position="85"/>
        <end position="112"/>
    </location>
</feature>
<organism evidence="2 3">
    <name type="scientific">Gossypium harknessii</name>
    <dbReference type="NCBI Taxonomy" id="34285"/>
    <lineage>
        <taxon>Eukaryota</taxon>
        <taxon>Viridiplantae</taxon>
        <taxon>Streptophyta</taxon>
        <taxon>Embryophyta</taxon>
        <taxon>Tracheophyta</taxon>
        <taxon>Spermatophyta</taxon>
        <taxon>Magnoliopsida</taxon>
        <taxon>eudicotyledons</taxon>
        <taxon>Gunneridae</taxon>
        <taxon>Pentapetalae</taxon>
        <taxon>rosids</taxon>
        <taxon>malvids</taxon>
        <taxon>Malvales</taxon>
        <taxon>Malvaceae</taxon>
        <taxon>Malvoideae</taxon>
        <taxon>Gossypium</taxon>
    </lineage>
</organism>
<dbReference type="AlphaFoldDB" id="A0A7J9GAK7"/>
<evidence type="ECO:0000313" key="2">
    <source>
        <dbReference type="EMBL" id="MBA0794348.1"/>
    </source>
</evidence>
<gene>
    <name evidence="2" type="ORF">Gohar_018685</name>
</gene>
<comment type="caution">
    <text evidence="2">The sequence shown here is derived from an EMBL/GenBank/DDBJ whole genome shotgun (WGS) entry which is preliminary data.</text>
</comment>
<dbReference type="EMBL" id="JABFAD010000003">
    <property type="protein sequence ID" value="MBA0794348.1"/>
    <property type="molecule type" value="Genomic_DNA"/>
</dbReference>